<sequence>MYEKQTPRTPYGSVMALLELIYHATVREVRKSHGNAVWGLVMNMIQTVILVTIFYFMFTILGMKRNAVRGDFVLYIMSGIFLFMTHIKAMGAVVGSEGPASAMMKHAPMNTLVAICSAALASLYTQVLSMAVVLFIYHVAINPIEIHDPVGTFGMMLLAWYSGVAVGMLLLSIKPWAPDAVSIITSIYSRANMVASGKMFLANNLPAYMLPFFSWNPLFHTIDQARGFAFINYNPHYSSIAYPMYVSLTLIMLGLLGEFFTRKRVSMSWSAKR</sequence>
<dbReference type="RefSeq" id="WP_074257288.1">
    <property type="nucleotide sequence ID" value="NZ_FSRL01000001.1"/>
</dbReference>
<evidence type="ECO:0000256" key="2">
    <source>
        <dbReference type="ARBA" id="ARBA00007783"/>
    </source>
</evidence>
<protein>
    <submittedName>
        <fullName evidence="5">ABC-type polysaccharide/polyol phosphate export permease</fullName>
    </submittedName>
</protein>
<keyword evidence="4" id="KW-0472">Membrane</keyword>
<dbReference type="PANTHER" id="PTHR30413:SF8">
    <property type="entry name" value="TRANSPORT PERMEASE PROTEIN"/>
    <property type="match status" value="1"/>
</dbReference>
<dbReference type="GO" id="GO:0015920">
    <property type="term" value="P:lipopolysaccharide transport"/>
    <property type="evidence" value="ECO:0007669"/>
    <property type="project" value="TreeGrafter"/>
</dbReference>
<dbReference type="AlphaFoldDB" id="A0A1N6HHM5"/>
<evidence type="ECO:0000313" key="6">
    <source>
        <dbReference type="Proteomes" id="UP000184932"/>
    </source>
</evidence>
<keyword evidence="6" id="KW-1185">Reference proteome</keyword>
<feature type="transmembrane region" description="Helical" evidence="4">
    <location>
        <begin position="72"/>
        <end position="92"/>
    </location>
</feature>
<gene>
    <name evidence="5" type="ORF">SAMN05444002_3381</name>
</gene>
<dbReference type="PANTHER" id="PTHR30413">
    <property type="entry name" value="INNER MEMBRANE TRANSPORT PERMEASE"/>
    <property type="match status" value="1"/>
</dbReference>
<name>A0A1N6HHM5_9RHOB</name>
<comment type="subcellular location">
    <subcellularLocation>
        <location evidence="1">Cell inner membrane</location>
        <topology evidence="1">Multi-pass membrane protein</topology>
    </subcellularLocation>
</comment>
<reference evidence="6" key="1">
    <citation type="submission" date="2016-11" db="EMBL/GenBank/DDBJ databases">
        <authorList>
            <person name="Varghese N."/>
            <person name="Submissions S."/>
        </authorList>
    </citation>
    <scope>NUCLEOTIDE SEQUENCE [LARGE SCALE GENOMIC DNA]</scope>
    <source>
        <strain evidence="6">DSM 29440</strain>
    </source>
</reference>
<dbReference type="GO" id="GO:0005886">
    <property type="term" value="C:plasma membrane"/>
    <property type="evidence" value="ECO:0007669"/>
    <property type="project" value="UniProtKB-SubCell"/>
</dbReference>
<comment type="similarity">
    <text evidence="2">Belongs to the ABC-2 integral membrane protein family.</text>
</comment>
<feature type="transmembrane region" description="Helical" evidence="4">
    <location>
        <begin position="36"/>
        <end position="60"/>
    </location>
</feature>
<dbReference type="STRING" id="1217970.SAMN05444002_3381"/>
<proteinExistence type="inferred from homology"/>
<evidence type="ECO:0000256" key="4">
    <source>
        <dbReference type="SAM" id="Phobius"/>
    </source>
</evidence>
<feature type="transmembrane region" description="Helical" evidence="4">
    <location>
        <begin position="152"/>
        <end position="173"/>
    </location>
</feature>
<keyword evidence="4" id="KW-1133">Transmembrane helix</keyword>
<dbReference type="Proteomes" id="UP000184932">
    <property type="component" value="Unassembled WGS sequence"/>
</dbReference>
<accession>A0A1N6HHM5</accession>
<evidence type="ECO:0000313" key="5">
    <source>
        <dbReference type="EMBL" id="SIO19243.1"/>
    </source>
</evidence>
<evidence type="ECO:0000256" key="1">
    <source>
        <dbReference type="ARBA" id="ARBA00004429"/>
    </source>
</evidence>
<keyword evidence="4" id="KW-0812">Transmembrane</keyword>
<keyword evidence="3" id="KW-0813">Transport</keyword>
<feature type="transmembrane region" description="Helical" evidence="4">
    <location>
        <begin position="112"/>
        <end position="140"/>
    </location>
</feature>
<organism evidence="5 6">
    <name type="scientific">Vannielia litorea</name>
    <dbReference type="NCBI Taxonomy" id="1217970"/>
    <lineage>
        <taxon>Bacteria</taxon>
        <taxon>Pseudomonadati</taxon>
        <taxon>Pseudomonadota</taxon>
        <taxon>Alphaproteobacteria</taxon>
        <taxon>Rhodobacterales</taxon>
        <taxon>Paracoccaceae</taxon>
        <taxon>Vannielia</taxon>
    </lineage>
</organism>
<evidence type="ECO:0000256" key="3">
    <source>
        <dbReference type="ARBA" id="ARBA00022448"/>
    </source>
</evidence>
<dbReference type="EMBL" id="FSRL01000001">
    <property type="protein sequence ID" value="SIO19243.1"/>
    <property type="molecule type" value="Genomic_DNA"/>
</dbReference>
<feature type="transmembrane region" description="Helical" evidence="4">
    <location>
        <begin position="240"/>
        <end position="260"/>
    </location>
</feature>
<dbReference type="OrthoDB" id="7835223at2"/>